<evidence type="ECO:0000256" key="1">
    <source>
        <dbReference type="SAM" id="MobiDB-lite"/>
    </source>
</evidence>
<dbReference type="EMBL" id="SBHX01000027">
    <property type="protein sequence ID" value="RWX32016.1"/>
    <property type="molecule type" value="Genomic_DNA"/>
</dbReference>
<name>A0A444I3L8_RHILE</name>
<evidence type="ECO:0008006" key="4">
    <source>
        <dbReference type="Google" id="ProtNLM"/>
    </source>
</evidence>
<proteinExistence type="predicted"/>
<dbReference type="RefSeq" id="WP_128410479.1">
    <property type="nucleotide sequence ID" value="NZ_SBHX01000027.1"/>
</dbReference>
<gene>
    <name evidence="2" type="ORF">EHI47_11570</name>
</gene>
<reference evidence="2 3" key="1">
    <citation type="submission" date="2019-01" db="EMBL/GenBank/DDBJ databases">
        <title>RHIZO-ID as a novel technology for direct rhizobia identification.</title>
        <authorList>
            <person name="De Meyer S.E."/>
        </authorList>
    </citation>
    <scope>NUCLEOTIDE SEQUENCE [LARGE SCALE GENOMIC DNA]</scope>
    <source>
        <strain evidence="2 3">WSM448</strain>
    </source>
</reference>
<feature type="region of interest" description="Disordered" evidence="1">
    <location>
        <begin position="1"/>
        <end position="23"/>
    </location>
</feature>
<sequence length="301" mass="33649">MTEVFRLEASAPPKQKRSRRGGWSWGPVETAKLRVLSMGAGVQSTTLALMAAHGEIGPMPDCAIFADTESEPAAVYEQVEWLQSGNVLPFPIHTVTAGSLKKEIEEASIGLNGMSARPPFFVKSKKGKLGQVNRQCTQDYKIDPIRKMQRQLLGFTPRKRIPDALVEVWIGISTDEVVRAGASWENWSTNRYPLLEMRMSRQDCEAWLTKNGYPVPMKSACNFCPYRSDFEWRLLRDRDPVAFAEACAIDELIRGMHEHGKIRGELFVHRSGRPLSEIDLSTAEERGQGSFLSMCEGACGL</sequence>
<accession>A0A444I3L8</accession>
<dbReference type="Proteomes" id="UP000283817">
    <property type="component" value="Unassembled WGS sequence"/>
</dbReference>
<organism evidence="2 3">
    <name type="scientific">Rhizobium leguminosarum</name>
    <dbReference type="NCBI Taxonomy" id="384"/>
    <lineage>
        <taxon>Bacteria</taxon>
        <taxon>Pseudomonadati</taxon>
        <taxon>Pseudomonadota</taxon>
        <taxon>Alphaproteobacteria</taxon>
        <taxon>Hyphomicrobiales</taxon>
        <taxon>Rhizobiaceae</taxon>
        <taxon>Rhizobium/Agrobacterium group</taxon>
        <taxon>Rhizobium</taxon>
    </lineage>
</organism>
<dbReference type="Gene3D" id="3.40.50.620">
    <property type="entry name" value="HUPs"/>
    <property type="match status" value="1"/>
</dbReference>
<comment type="caution">
    <text evidence="2">The sequence shown here is derived from an EMBL/GenBank/DDBJ whole genome shotgun (WGS) entry which is preliminary data.</text>
</comment>
<evidence type="ECO:0000313" key="3">
    <source>
        <dbReference type="Proteomes" id="UP000283817"/>
    </source>
</evidence>
<protein>
    <recommendedName>
        <fullName evidence="4">Phosphoadenosine phosphosulfate reductase family protein</fullName>
    </recommendedName>
</protein>
<dbReference type="AlphaFoldDB" id="A0A444I3L8"/>
<dbReference type="InterPro" id="IPR014729">
    <property type="entry name" value="Rossmann-like_a/b/a_fold"/>
</dbReference>
<evidence type="ECO:0000313" key="2">
    <source>
        <dbReference type="EMBL" id="RWX32016.1"/>
    </source>
</evidence>